<dbReference type="Pfam" id="PF13191">
    <property type="entry name" value="AAA_16"/>
    <property type="match status" value="1"/>
</dbReference>
<dbReference type="SUPFAM" id="SSF52540">
    <property type="entry name" value="P-loop containing nucleoside triphosphate hydrolases"/>
    <property type="match status" value="1"/>
</dbReference>
<proteinExistence type="inferred from homology"/>
<dbReference type="EMBL" id="JBHTEB010000001">
    <property type="protein sequence ID" value="MFD0318596.1"/>
    <property type="molecule type" value="Genomic_DNA"/>
</dbReference>
<dbReference type="InterPro" id="IPR001867">
    <property type="entry name" value="OmpR/PhoB-type_DNA-bd"/>
</dbReference>
<sequence>MRVAILGPVSLVVGDEARTVRATNSRTLLAQLALRAGRTVPMSDLTTALWGCEPPARARRATQLAVTRLRSVLAPLGAQDLVRTRADGYLLDVGPRDVDLGAFEEELRTAGAARAARDAEGELRALERALGLWRGDALADVHAQALTADRHRLDERRLQAVERRNDLLLARGRGAELLADLAELTARHPARERFWAQYVRALRGARRRSEALEAYETVRRRLAGELGVAPGAELRALHADLLGGPRTGAGRLALPPVPRQLPGAVPGFVGRTAETARLDALLPRPGTPGPAVAVVTGRHGVGKTSLVRHWARRVADDFPDGQVWISLRGSDDRRALTVDDATGWLVRALGGGPYDRPVPPDERAALVRSLTDGRRLLIVVDDVRYGEQVAPLLPGTGGAMVVVTSRAPLLGLATRHGAVSVPLAPLSAAEARALLVRRLGAALVAAEPGAAAGVVARCAGLPLALADAAGRVSSGRCGTLRDALDEISGSVCLTRP</sequence>
<dbReference type="PRINTS" id="PR00364">
    <property type="entry name" value="DISEASERSIST"/>
</dbReference>
<dbReference type="CDD" id="cd15831">
    <property type="entry name" value="BTAD"/>
    <property type="match status" value="1"/>
</dbReference>
<evidence type="ECO:0000313" key="8">
    <source>
        <dbReference type="EMBL" id="MFD0318596.1"/>
    </source>
</evidence>
<evidence type="ECO:0000259" key="7">
    <source>
        <dbReference type="PROSITE" id="PS51755"/>
    </source>
</evidence>
<dbReference type="InterPro" id="IPR005158">
    <property type="entry name" value="BTAD"/>
</dbReference>
<evidence type="ECO:0000256" key="5">
    <source>
        <dbReference type="ARBA" id="ARBA00023163"/>
    </source>
</evidence>
<dbReference type="InterPro" id="IPR027417">
    <property type="entry name" value="P-loop_NTPase"/>
</dbReference>
<dbReference type="Gene3D" id="1.25.40.10">
    <property type="entry name" value="Tetratricopeptide repeat domain"/>
    <property type="match status" value="1"/>
</dbReference>
<accession>A0ABW2WGL3</accession>
<dbReference type="PROSITE" id="PS51755">
    <property type="entry name" value="OMPR_PHOB"/>
    <property type="match status" value="1"/>
</dbReference>
<comment type="similarity">
    <text evidence="1">Belongs to the AfsR/DnrI/RedD regulatory family.</text>
</comment>
<dbReference type="Pfam" id="PF03704">
    <property type="entry name" value="BTAD"/>
    <property type="match status" value="1"/>
</dbReference>
<protein>
    <submittedName>
        <fullName evidence="8">BTAD domain-containing putative transcriptional regulator</fullName>
    </submittedName>
</protein>
<gene>
    <name evidence="8" type="ORF">ACFQZ6_31195</name>
</gene>
<dbReference type="Proteomes" id="UP001597023">
    <property type="component" value="Unassembled WGS sequence"/>
</dbReference>
<evidence type="ECO:0000256" key="4">
    <source>
        <dbReference type="ARBA" id="ARBA00023125"/>
    </source>
</evidence>
<dbReference type="SMART" id="SM01043">
    <property type="entry name" value="BTAD"/>
    <property type="match status" value="1"/>
</dbReference>
<dbReference type="SUPFAM" id="SSF46894">
    <property type="entry name" value="C-terminal effector domain of the bipartite response regulators"/>
    <property type="match status" value="1"/>
</dbReference>
<reference evidence="9" key="1">
    <citation type="journal article" date="2019" name="Int. J. Syst. Evol. Microbiol.">
        <title>The Global Catalogue of Microorganisms (GCM) 10K type strain sequencing project: providing services to taxonomists for standard genome sequencing and annotation.</title>
        <authorList>
            <consortium name="The Broad Institute Genomics Platform"/>
            <consortium name="The Broad Institute Genome Sequencing Center for Infectious Disease"/>
            <person name="Wu L."/>
            <person name="Ma J."/>
        </authorList>
    </citation>
    <scope>NUCLEOTIDE SEQUENCE [LARGE SCALE GENOMIC DNA]</scope>
    <source>
        <strain evidence="9">CGMCC 4.7400</strain>
    </source>
</reference>
<evidence type="ECO:0000313" key="9">
    <source>
        <dbReference type="Proteomes" id="UP001597023"/>
    </source>
</evidence>
<dbReference type="InterPro" id="IPR041664">
    <property type="entry name" value="AAA_16"/>
</dbReference>
<keyword evidence="5" id="KW-0804">Transcription</keyword>
<keyword evidence="9" id="KW-1185">Reference proteome</keyword>
<dbReference type="PANTHER" id="PTHR35807:SF1">
    <property type="entry name" value="TRANSCRIPTIONAL REGULATOR REDD"/>
    <property type="match status" value="1"/>
</dbReference>
<feature type="DNA-binding region" description="OmpR/PhoB-type" evidence="6">
    <location>
        <begin position="1"/>
        <end position="93"/>
    </location>
</feature>
<dbReference type="RefSeq" id="WP_381615847.1">
    <property type="nucleotide sequence ID" value="NZ_JBHTEB010000001.1"/>
</dbReference>
<dbReference type="Gene3D" id="1.10.10.10">
    <property type="entry name" value="Winged helix-like DNA-binding domain superfamily/Winged helix DNA-binding domain"/>
    <property type="match status" value="1"/>
</dbReference>
<dbReference type="InterPro" id="IPR011990">
    <property type="entry name" value="TPR-like_helical_dom_sf"/>
</dbReference>
<dbReference type="InterPro" id="IPR051677">
    <property type="entry name" value="AfsR-DnrI-RedD_regulator"/>
</dbReference>
<keyword evidence="2" id="KW-0902">Two-component regulatory system</keyword>
<evidence type="ECO:0000256" key="1">
    <source>
        <dbReference type="ARBA" id="ARBA00005820"/>
    </source>
</evidence>
<dbReference type="InterPro" id="IPR036388">
    <property type="entry name" value="WH-like_DNA-bd_sf"/>
</dbReference>
<organism evidence="8 9">
    <name type="scientific">Streptomyces flavalbus</name>
    <dbReference type="NCBI Taxonomy" id="2665155"/>
    <lineage>
        <taxon>Bacteria</taxon>
        <taxon>Bacillati</taxon>
        <taxon>Actinomycetota</taxon>
        <taxon>Actinomycetes</taxon>
        <taxon>Kitasatosporales</taxon>
        <taxon>Streptomycetaceae</taxon>
        <taxon>Streptomyces</taxon>
    </lineage>
</organism>
<evidence type="ECO:0000256" key="6">
    <source>
        <dbReference type="PROSITE-ProRule" id="PRU01091"/>
    </source>
</evidence>
<evidence type="ECO:0000256" key="3">
    <source>
        <dbReference type="ARBA" id="ARBA00023015"/>
    </source>
</evidence>
<name>A0ABW2WGL3_9ACTN</name>
<keyword evidence="3" id="KW-0805">Transcription regulation</keyword>
<dbReference type="SUPFAM" id="SSF48452">
    <property type="entry name" value="TPR-like"/>
    <property type="match status" value="1"/>
</dbReference>
<dbReference type="PANTHER" id="PTHR35807">
    <property type="entry name" value="TRANSCRIPTIONAL REGULATOR REDD-RELATED"/>
    <property type="match status" value="1"/>
</dbReference>
<dbReference type="InterPro" id="IPR016032">
    <property type="entry name" value="Sig_transdc_resp-reg_C-effctor"/>
</dbReference>
<dbReference type="Gene3D" id="3.40.50.300">
    <property type="entry name" value="P-loop containing nucleotide triphosphate hydrolases"/>
    <property type="match status" value="1"/>
</dbReference>
<comment type="caution">
    <text evidence="8">The sequence shown here is derived from an EMBL/GenBank/DDBJ whole genome shotgun (WGS) entry which is preliminary data.</text>
</comment>
<keyword evidence="4 6" id="KW-0238">DNA-binding</keyword>
<evidence type="ECO:0000256" key="2">
    <source>
        <dbReference type="ARBA" id="ARBA00023012"/>
    </source>
</evidence>
<feature type="domain" description="OmpR/PhoB-type" evidence="7">
    <location>
        <begin position="1"/>
        <end position="93"/>
    </location>
</feature>